<dbReference type="SMART" id="SM00986">
    <property type="entry name" value="UDG"/>
    <property type="match status" value="1"/>
</dbReference>
<reference evidence="2 3" key="1">
    <citation type="submission" date="2018-09" db="EMBL/GenBank/DDBJ databases">
        <title>Altererythrobacter spongiae sp. nov., isolated from a marine sponge.</title>
        <authorList>
            <person name="Zhuang L."/>
            <person name="Luo L."/>
        </authorList>
    </citation>
    <scope>NUCLEOTIDE SEQUENCE [LARGE SCALE GENOMIC DNA]</scope>
    <source>
        <strain evidence="2 3">HN-Y73</strain>
    </source>
</reference>
<proteinExistence type="predicted"/>
<dbReference type="InterPro" id="IPR026353">
    <property type="entry name" value="Hypoxan-DNA_Glyclase"/>
</dbReference>
<dbReference type="RefSeq" id="WP_120322941.1">
    <property type="nucleotide sequence ID" value="NZ_RAPF01000001.1"/>
</dbReference>
<keyword evidence="3" id="KW-1185">Reference proteome</keyword>
<comment type="caution">
    <text evidence="2">The sequence shown here is derived from an EMBL/GenBank/DDBJ whole genome shotgun (WGS) entry which is preliminary data.</text>
</comment>
<feature type="domain" description="Uracil-DNA glycosylase-like" evidence="1">
    <location>
        <begin position="9"/>
        <end position="160"/>
    </location>
</feature>
<dbReference type="EMBL" id="RAPF01000001">
    <property type="protein sequence ID" value="RKF23037.1"/>
    <property type="molecule type" value="Genomic_DNA"/>
</dbReference>
<evidence type="ECO:0000313" key="2">
    <source>
        <dbReference type="EMBL" id="RKF23037.1"/>
    </source>
</evidence>
<dbReference type="Gene3D" id="3.40.470.10">
    <property type="entry name" value="Uracil-DNA glycosylase-like domain"/>
    <property type="match status" value="1"/>
</dbReference>
<dbReference type="Proteomes" id="UP000284395">
    <property type="component" value="Unassembled WGS sequence"/>
</dbReference>
<evidence type="ECO:0000259" key="1">
    <source>
        <dbReference type="SMART" id="SM00986"/>
    </source>
</evidence>
<dbReference type="CDD" id="cd10032">
    <property type="entry name" value="UDG-F6_HDG"/>
    <property type="match status" value="1"/>
</dbReference>
<dbReference type="InterPro" id="IPR005122">
    <property type="entry name" value="Uracil-DNA_glycosylase-like"/>
</dbReference>
<protein>
    <submittedName>
        <fullName evidence="2">DNA-deoxyinosine glycosylase</fullName>
        <ecNumber evidence="2">3.2.2.15</ecNumber>
    </submittedName>
</protein>
<gene>
    <name evidence="2" type="ORF">D6851_00560</name>
</gene>
<dbReference type="InterPro" id="IPR036895">
    <property type="entry name" value="Uracil-DNA_glycosylase-like_sf"/>
</dbReference>
<keyword evidence="2" id="KW-0378">Hydrolase</keyword>
<dbReference type="SMART" id="SM00987">
    <property type="entry name" value="UreE_C"/>
    <property type="match status" value="1"/>
</dbReference>
<dbReference type="NCBIfam" id="TIGR04274">
    <property type="entry name" value="hypoxanDNAglyco"/>
    <property type="match status" value="1"/>
</dbReference>
<accession>A0A420EQT4</accession>
<dbReference type="EC" id="3.2.2.15" evidence="2"/>
<dbReference type="OrthoDB" id="9799921at2"/>
<dbReference type="GO" id="GO:0033958">
    <property type="term" value="F:DNA-deoxyinosine glycosylase activity"/>
    <property type="evidence" value="ECO:0007669"/>
    <property type="project" value="UniProtKB-EC"/>
</dbReference>
<sequence>MTIRKSSFAPVVAPDTRLLILGSLPGEASLQAQRYYAHPRNLFWHLTGQAIGRDLTAMDYKTRLETLLAEKIGLWDVVASATRQGSLDTAIRDVAHNSLRELAHSLPDLRAIAFNGAKSAKIGMNLLDGEPYHLLALPSSSPAYAAMPRGEKEKLWQKLDELRGLPLASGDERAH</sequence>
<dbReference type="SUPFAM" id="SSF52141">
    <property type="entry name" value="Uracil-DNA glycosylase-like"/>
    <property type="match status" value="1"/>
</dbReference>
<dbReference type="AlphaFoldDB" id="A0A420EQT4"/>
<evidence type="ECO:0000313" key="3">
    <source>
        <dbReference type="Proteomes" id="UP000284395"/>
    </source>
</evidence>
<dbReference type="Pfam" id="PF03167">
    <property type="entry name" value="UDG"/>
    <property type="match status" value="1"/>
</dbReference>
<organism evidence="2 3">
    <name type="scientific">Altericroceibacterium spongiae</name>
    <dbReference type="NCBI Taxonomy" id="2320269"/>
    <lineage>
        <taxon>Bacteria</taxon>
        <taxon>Pseudomonadati</taxon>
        <taxon>Pseudomonadota</taxon>
        <taxon>Alphaproteobacteria</taxon>
        <taxon>Sphingomonadales</taxon>
        <taxon>Erythrobacteraceae</taxon>
        <taxon>Altericroceibacterium</taxon>
    </lineage>
</organism>
<keyword evidence="2" id="KW-0326">Glycosidase</keyword>
<name>A0A420EQT4_9SPHN</name>